<feature type="transmembrane region" description="Helical" evidence="7">
    <location>
        <begin position="29"/>
        <end position="47"/>
    </location>
</feature>
<feature type="domain" description="Major facilitator superfamily (MFS) profile" evidence="8">
    <location>
        <begin position="33"/>
        <end position="431"/>
    </location>
</feature>
<accession>A0A3G2UK45</accession>
<evidence type="ECO:0000256" key="2">
    <source>
        <dbReference type="ARBA" id="ARBA00022448"/>
    </source>
</evidence>
<feature type="transmembrane region" description="Helical" evidence="7">
    <location>
        <begin position="237"/>
        <end position="258"/>
    </location>
</feature>
<keyword evidence="4 7" id="KW-1133">Transmembrane helix</keyword>
<feature type="transmembrane region" description="Helical" evidence="7">
    <location>
        <begin position="98"/>
        <end position="119"/>
    </location>
</feature>
<feature type="transmembrane region" description="Helical" evidence="7">
    <location>
        <begin position="369"/>
        <end position="392"/>
    </location>
</feature>
<feature type="transmembrane region" description="Helical" evidence="7">
    <location>
        <begin position="158"/>
        <end position="180"/>
    </location>
</feature>
<evidence type="ECO:0000313" key="10">
    <source>
        <dbReference type="Proteomes" id="UP000280708"/>
    </source>
</evidence>
<name>A0A3G2UK45_SPHYA</name>
<dbReference type="InterPro" id="IPR044770">
    <property type="entry name" value="MFS_spinster-like"/>
</dbReference>
<organism evidence="9 10">
    <name type="scientific">Sphingobium yanoikuyae</name>
    <name type="common">Sphingomonas yanoikuyae</name>
    <dbReference type="NCBI Taxonomy" id="13690"/>
    <lineage>
        <taxon>Bacteria</taxon>
        <taxon>Pseudomonadati</taxon>
        <taxon>Pseudomonadota</taxon>
        <taxon>Alphaproteobacteria</taxon>
        <taxon>Sphingomonadales</taxon>
        <taxon>Sphingomonadaceae</taxon>
        <taxon>Sphingobium</taxon>
    </lineage>
</organism>
<feature type="transmembrane region" description="Helical" evidence="7">
    <location>
        <begin position="67"/>
        <end position="86"/>
    </location>
</feature>
<dbReference type="PANTHER" id="PTHR23505">
    <property type="entry name" value="SPINSTER"/>
    <property type="match status" value="1"/>
</dbReference>
<evidence type="ECO:0000256" key="4">
    <source>
        <dbReference type="ARBA" id="ARBA00022989"/>
    </source>
</evidence>
<dbReference type="Pfam" id="PF07690">
    <property type="entry name" value="MFS_1"/>
    <property type="match status" value="1"/>
</dbReference>
<reference evidence="9 10" key="1">
    <citation type="submission" date="2018-10" db="EMBL/GenBank/DDBJ databases">
        <title>Characterization and genome analysis of a novel bacterium Sphingobium yanoikuyae SJTF8 capable of degrading PAHs.</title>
        <authorList>
            <person name="Yin C."/>
            <person name="Xiong W."/>
            <person name="Liang R."/>
        </authorList>
    </citation>
    <scope>NUCLEOTIDE SEQUENCE [LARGE SCALE GENOMIC DNA]</scope>
    <source>
        <strain evidence="9 10">SJTF8</strain>
        <plasmid evidence="10">pf1</plasmid>
    </source>
</reference>
<proteinExistence type="predicted"/>
<feature type="region of interest" description="Disordered" evidence="6">
    <location>
        <begin position="1"/>
        <end position="23"/>
    </location>
</feature>
<evidence type="ECO:0000256" key="5">
    <source>
        <dbReference type="ARBA" id="ARBA00023136"/>
    </source>
</evidence>
<gene>
    <name evidence="9" type="ORF">EBF16_00810</name>
</gene>
<dbReference type="InterPro" id="IPR020846">
    <property type="entry name" value="MFS_dom"/>
</dbReference>
<dbReference type="AlphaFoldDB" id="A0A3G2UK45"/>
<evidence type="ECO:0000259" key="8">
    <source>
        <dbReference type="PROSITE" id="PS50850"/>
    </source>
</evidence>
<feature type="transmembrane region" description="Helical" evidence="7">
    <location>
        <begin position="309"/>
        <end position="329"/>
    </location>
</feature>
<dbReference type="PROSITE" id="PS50850">
    <property type="entry name" value="MFS"/>
    <property type="match status" value="1"/>
</dbReference>
<dbReference type="EMBL" id="CP033227">
    <property type="protein sequence ID" value="AYO75577.1"/>
    <property type="molecule type" value="Genomic_DNA"/>
</dbReference>
<dbReference type="CDD" id="cd17328">
    <property type="entry name" value="MFS_spinster_like"/>
    <property type="match status" value="1"/>
</dbReference>
<dbReference type="GO" id="GO:0022857">
    <property type="term" value="F:transmembrane transporter activity"/>
    <property type="evidence" value="ECO:0007669"/>
    <property type="project" value="InterPro"/>
</dbReference>
<feature type="transmembrane region" description="Helical" evidence="7">
    <location>
        <begin position="335"/>
        <end position="357"/>
    </location>
</feature>
<dbReference type="Gene3D" id="1.20.1250.20">
    <property type="entry name" value="MFS general substrate transporter like domains"/>
    <property type="match status" value="1"/>
</dbReference>
<dbReference type="InterPro" id="IPR036259">
    <property type="entry name" value="MFS_trans_sf"/>
</dbReference>
<evidence type="ECO:0000256" key="3">
    <source>
        <dbReference type="ARBA" id="ARBA00022692"/>
    </source>
</evidence>
<evidence type="ECO:0000313" key="9">
    <source>
        <dbReference type="EMBL" id="AYO75577.1"/>
    </source>
</evidence>
<dbReference type="SUPFAM" id="SSF103473">
    <property type="entry name" value="MFS general substrate transporter"/>
    <property type="match status" value="1"/>
</dbReference>
<evidence type="ECO:0000256" key="1">
    <source>
        <dbReference type="ARBA" id="ARBA00004141"/>
    </source>
</evidence>
<geneLocation type="plasmid" evidence="10">
    <name>pf1</name>
</geneLocation>
<sequence>MASLADLPTNGAIPASAQPMPDTDRPRKMAYYVLALLCLISLLGYYDRYLVAILVESIKHDLGVSDGQVGLLTGFAFAFVYSIMAVPVARYSDGGRRVLVLGVSLLIWSAMTALCGLAPSFAVLLIARLGVGMGEAGGIPTTHALVSDHFPARWRATALSATVVIGGIGFMIANAAGGWVADHWGWRAAFLVGAAPAPLLALLLFTTVREPVPSRPQAGATPTSMWRAVGTLLSRRSYALLCLGMAVATVAASAMLNWIPAFLMRSHGLSAGQVGGSYGLIMGLSTIAALLLGGLLGDALSRMDPRWGIRLPALAFCLSMPMTLAFLFARDLTAALFIAAPMTLVGTLATTPAYALVQRLAGPDNRATATALYLLIVNLFGMGSGPAVAGWISDALVDQVGQQSLQYALAIMSCAYLAGGLLIACGARSVAQESADANAI</sequence>
<feature type="transmembrane region" description="Helical" evidence="7">
    <location>
        <begin position="125"/>
        <end position="146"/>
    </location>
</feature>
<protein>
    <submittedName>
        <fullName evidence="9">MFS transporter</fullName>
    </submittedName>
</protein>
<comment type="subcellular location">
    <subcellularLocation>
        <location evidence="1">Membrane</location>
        <topology evidence="1">Multi-pass membrane protein</topology>
    </subcellularLocation>
</comment>
<keyword evidence="9" id="KW-0614">Plasmid</keyword>
<evidence type="ECO:0000256" key="7">
    <source>
        <dbReference type="SAM" id="Phobius"/>
    </source>
</evidence>
<dbReference type="PANTHER" id="PTHR23505:SF79">
    <property type="entry name" value="PROTEIN SPINSTER"/>
    <property type="match status" value="1"/>
</dbReference>
<keyword evidence="2" id="KW-0813">Transport</keyword>
<evidence type="ECO:0000256" key="6">
    <source>
        <dbReference type="SAM" id="MobiDB-lite"/>
    </source>
</evidence>
<feature type="transmembrane region" description="Helical" evidence="7">
    <location>
        <begin position="404"/>
        <end position="424"/>
    </location>
</feature>
<dbReference type="Proteomes" id="UP000280708">
    <property type="component" value="Plasmid pF1"/>
</dbReference>
<keyword evidence="3 7" id="KW-0812">Transmembrane</keyword>
<dbReference type="InterPro" id="IPR011701">
    <property type="entry name" value="MFS"/>
</dbReference>
<feature type="transmembrane region" description="Helical" evidence="7">
    <location>
        <begin position="186"/>
        <end position="205"/>
    </location>
</feature>
<dbReference type="GO" id="GO:0016020">
    <property type="term" value="C:membrane"/>
    <property type="evidence" value="ECO:0007669"/>
    <property type="project" value="UniProtKB-SubCell"/>
</dbReference>
<keyword evidence="5 7" id="KW-0472">Membrane</keyword>
<dbReference type="RefSeq" id="WP_122129094.1">
    <property type="nucleotide sequence ID" value="NZ_CP033227.1"/>
</dbReference>
<feature type="transmembrane region" description="Helical" evidence="7">
    <location>
        <begin position="278"/>
        <end position="297"/>
    </location>
</feature>